<gene>
    <name evidence="2" type="ORF">IDM49_10835</name>
</gene>
<feature type="chain" id="PRO_5029011421" evidence="1">
    <location>
        <begin position="31"/>
        <end position="375"/>
    </location>
</feature>
<organism evidence="2 3">
    <name type="scientific">Rothia terrae</name>
    <dbReference type="NCBI Taxonomy" id="396015"/>
    <lineage>
        <taxon>Bacteria</taxon>
        <taxon>Bacillati</taxon>
        <taxon>Actinomycetota</taxon>
        <taxon>Actinomycetes</taxon>
        <taxon>Micrococcales</taxon>
        <taxon>Micrococcaceae</taxon>
        <taxon>Rothia</taxon>
    </lineage>
</organism>
<dbReference type="RefSeq" id="WP_190724516.1">
    <property type="nucleotide sequence ID" value="NZ_CP061539.1"/>
</dbReference>
<protein>
    <submittedName>
        <fullName evidence="2">C4-dicarboxylate ABC transporter substrate-binding protein</fullName>
    </submittedName>
</protein>
<dbReference type="Pfam" id="PF13582">
    <property type="entry name" value="Reprolysin_3"/>
    <property type="match status" value="1"/>
</dbReference>
<dbReference type="EMBL" id="CP061539">
    <property type="protein sequence ID" value="QNV37674.1"/>
    <property type="molecule type" value="Genomic_DNA"/>
</dbReference>
<evidence type="ECO:0000313" key="2">
    <source>
        <dbReference type="EMBL" id="QNV37674.1"/>
    </source>
</evidence>
<sequence>MRTLFSGKKFLATFTLAFIGLTSLSAPANAASFTDNDGDGIPNSWETNGYDYDNDGKIDLDFPAWGADPNHKDIFVEMDYMPDLMATQSELDAITQTFANYPIDNPDGRQGVNIHLDAGSRYAKYDLGGGEEIPYQVLRNETTVGQLRYDHSDPARDDVFHYMVFGDYYSDAPGSSGIAQINGRNFAVTLGPSYWGENVPSATYIGTFIHELGHNLGLLHGGDDNVNFKPNYFSIMNYRYQVKGVPLANGNVSFGYSTHQHDSVNERSLYEEGGFGPDSHGYLYDYRPDALADAPIDFNNDGQISSGPVAADLNNDGYLSTLHSHDDVANIRFQARGGDYRYSVTQPRAERNELTADQARDMNLLDEDAPAVNRW</sequence>
<dbReference type="InterPro" id="IPR024079">
    <property type="entry name" value="MetalloPept_cat_dom_sf"/>
</dbReference>
<feature type="signal peptide" evidence="1">
    <location>
        <begin position="1"/>
        <end position="30"/>
    </location>
</feature>
<dbReference type="KEGG" id="rter:IDM49_10835"/>
<evidence type="ECO:0000256" key="1">
    <source>
        <dbReference type="SAM" id="SignalP"/>
    </source>
</evidence>
<dbReference type="SUPFAM" id="SSF55486">
    <property type="entry name" value="Metalloproteases ('zincins'), catalytic domain"/>
    <property type="match status" value="1"/>
</dbReference>
<evidence type="ECO:0000313" key="3">
    <source>
        <dbReference type="Proteomes" id="UP000516404"/>
    </source>
</evidence>
<keyword evidence="3" id="KW-1185">Reference proteome</keyword>
<dbReference type="GO" id="GO:0008237">
    <property type="term" value="F:metallopeptidase activity"/>
    <property type="evidence" value="ECO:0007669"/>
    <property type="project" value="InterPro"/>
</dbReference>
<keyword evidence="1" id="KW-0732">Signal</keyword>
<name>A0A7H2BDC8_9MICC</name>
<dbReference type="Proteomes" id="UP000516404">
    <property type="component" value="Chromosome"/>
</dbReference>
<dbReference type="AlphaFoldDB" id="A0A7H2BDC8"/>
<dbReference type="GeneID" id="96624734"/>
<reference evidence="2 3" key="1">
    <citation type="submission" date="2020-09" db="EMBL/GenBank/DDBJ databases">
        <title>Investigation of environmental microbes.</title>
        <authorList>
            <person name="Ou Y."/>
            <person name="Kang Q."/>
        </authorList>
    </citation>
    <scope>NUCLEOTIDE SEQUENCE [LARGE SCALE GENOMIC DNA]</scope>
    <source>
        <strain evidence="2 3">KJZ-14</strain>
    </source>
</reference>
<accession>A0A7H2BDC8</accession>
<proteinExistence type="predicted"/>
<dbReference type="Gene3D" id="3.40.390.10">
    <property type="entry name" value="Collagenase (Catalytic Domain)"/>
    <property type="match status" value="1"/>
</dbReference>